<evidence type="ECO:0000313" key="1">
    <source>
        <dbReference type="EMBL" id="CAG2200530.1"/>
    </source>
</evidence>
<organism evidence="1 2">
    <name type="scientific">Mytilus edulis</name>
    <name type="common">Blue mussel</name>
    <dbReference type="NCBI Taxonomy" id="6550"/>
    <lineage>
        <taxon>Eukaryota</taxon>
        <taxon>Metazoa</taxon>
        <taxon>Spiralia</taxon>
        <taxon>Lophotrochozoa</taxon>
        <taxon>Mollusca</taxon>
        <taxon>Bivalvia</taxon>
        <taxon>Autobranchia</taxon>
        <taxon>Pteriomorphia</taxon>
        <taxon>Mytilida</taxon>
        <taxon>Mytiloidea</taxon>
        <taxon>Mytilidae</taxon>
        <taxon>Mytilinae</taxon>
        <taxon>Mytilus</taxon>
    </lineage>
</organism>
<comment type="caution">
    <text evidence="1">The sequence shown here is derived from an EMBL/GenBank/DDBJ whole genome shotgun (WGS) entry which is preliminary data.</text>
</comment>
<dbReference type="AlphaFoldDB" id="A0A8S3R0P1"/>
<reference evidence="1" key="1">
    <citation type="submission" date="2021-03" db="EMBL/GenBank/DDBJ databases">
        <authorList>
            <person name="Bekaert M."/>
        </authorList>
    </citation>
    <scope>NUCLEOTIDE SEQUENCE</scope>
</reference>
<protein>
    <submittedName>
        <fullName evidence="1">Uncharacterized protein</fullName>
    </submittedName>
</protein>
<name>A0A8S3R0P1_MYTED</name>
<proteinExistence type="predicted"/>
<dbReference type="EMBL" id="CAJPWZ010000750">
    <property type="protein sequence ID" value="CAG2200530.1"/>
    <property type="molecule type" value="Genomic_DNA"/>
</dbReference>
<keyword evidence="2" id="KW-1185">Reference proteome</keyword>
<sequence>MKKKKYSPCALAFYFGRSNILQKHAEQIPKEYENYRVFKYMTSHGEKHAGKNISSSDLNFVSLDLPLNSVENVKFGKRHEYLTINRILVALKNITMVLIRIQGLPSKVKYKDVKDTLSSKGCDVLNVYQEKYREKGDLTDINTGDLIAVCKFTNKSLPSELTIREDNVTTETMVRIKIFKLPSYVRDYQIDNALSLQNVQSKNSIQK</sequence>
<gene>
    <name evidence="1" type="ORF">MEDL_15168</name>
</gene>
<dbReference type="Proteomes" id="UP000683360">
    <property type="component" value="Unassembled WGS sequence"/>
</dbReference>
<evidence type="ECO:0000313" key="2">
    <source>
        <dbReference type="Proteomes" id="UP000683360"/>
    </source>
</evidence>
<accession>A0A8S3R0P1</accession>